<dbReference type="Proteomes" id="UP000536711">
    <property type="component" value="Unassembled WGS sequence"/>
</dbReference>
<keyword evidence="3" id="KW-1185">Reference proteome</keyword>
<dbReference type="AlphaFoldDB" id="A0A8H4JEB0"/>
<protein>
    <recommendedName>
        <fullName evidence="1">NYN domain-containing protein</fullName>
    </recommendedName>
</protein>
<gene>
    <name evidence="2" type="ORF">FACUT_12159</name>
</gene>
<comment type="caution">
    <text evidence="2">The sequence shown here is derived from an EMBL/GenBank/DDBJ whole genome shotgun (WGS) entry which is preliminary data.</text>
</comment>
<sequence>MPNSQAPGLPSPPRSGNGRVAHVYMDESNFRISGETANKKRHCVPLRERLIWCYDIRVLKGIIRKHSGITVDERVFFNVYGSDLQHLRPLYRDLKLYALVKDMTDAVTKYSEKKVSAVFAVISGDSDMVPAVKHAMSHGYVVHVWSWKDSTSRDYRRLQQDSKWASLITLTYFDEFLNDLTLRNSRILLRGTFILPDGIVFVDPQDHGIDVAKRAGKLNAGNVIITRRLNEEYHWRTDVVFVPKREFPLQDKVLRFMLQSLDKNWRQAMSFAEYFYSAKLLGLDGP</sequence>
<evidence type="ECO:0000259" key="1">
    <source>
        <dbReference type="Pfam" id="PF01936"/>
    </source>
</evidence>
<accession>A0A8H4JEB0</accession>
<dbReference type="Pfam" id="PF01936">
    <property type="entry name" value="NYN"/>
    <property type="match status" value="1"/>
</dbReference>
<evidence type="ECO:0000313" key="2">
    <source>
        <dbReference type="EMBL" id="KAF4417496.1"/>
    </source>
</evidence>
<dbReference type="GO" id="GO:0004540">
    <property type="term" value="F:RNA nuclease activity"/>
    <property type="evidence" value="ECO:0007669"/>
    <property type="project" value="InterPro"/>
</dbReference>
<reference evidence="2 3" key="1">
    <citation type="submission" date="2020-01" db="EMBL/GenBank/DDBJ databases">
        <title>Identification and distribution of gene clusters putatively required for synthesis of sphingolipid metabolism inhibitors in phylogenetically diverse species of the filamentous fungus Fusarium.</title>
        <authorList>
            <person name="Kim H.-S."/>
            <person name="Busman M."/>
            <person name="Brown D.W."/>
            <person name="Divon H."/>
            <person name="Uhlig S."/>
            <person name="Proctor R.H."/>
        </authorList>
    </citation>
    <scope>NUCLEOTIDE SEQUENCE [LARGE SCALE GENOMIC DNA]</scope>
    <source>
        <strain evidence="2 3">NRRL 13308</strain>
    </source>
</reference>
<feature type="domain" description="NYN" evidence="1">
    <location>
        <begin position="104"/>
        <end position="157"/>
    </location>
</feature>
<dbReference type="EMBL" id="JAADJF010000432">
    <property type="protein sequence ID" value="KAF4417496.1"/>
    <property type="molecule type" value="Genomic_DNA"/>
</dbReference>
<dbReference type="Gene3D" id="3.40.50.1010">
    <property type="entry name" value="5'-nuclease"/>
    <property type="match status" value="1"/>
</dbReference>
<evidence type="ECO:0000313" key="3">
    <source>
        <dbReference type="Proteomes" id="UP000536711"/>
    </source>
</evidence>
<dbReference type="OrthoDB" id="2311180at2759"/>
<proteinExistence type="predicted"/>
<dbReference type="InterPro" id="IPR021139">
    <property type="entry name" value="NYN"/>
</dbReference>
<organism evidence="2 3">
    <name type="scientific">Fusarium acutatum</name>
    <dbReference type="NCBI Taxonomy" id="78861"/>
    <lineage>
        <taxon>Eukaryota</taxon>
        <taxon>Fungi</taxon>
        <taxon>Dikarya</taxon>
        <taxon>Ascomycota</taxon>
        <taxon>Pezizomycotina</taxon>
        <taxon>Sordariomycetes</taxon>
        <taxon>Hypocreomycetidae</taxon>
        <taxon>Hypocreales</taxon>
        <taxon>Nectriaceae</taxon>
        <taxon>Fusarium</taxon>
        <taxon>Fusarium fujikuroi species complex</taxon>
    </lineage>
</organism>
<name>A0A8H4JEB0_9HYPO</name>